<dbReference type="Pfam" id="PF01266">
    <property type="entry name" value="DAO"/>
    <property type="match status" value="1"/>
</dbReference>
<dbReference type="RefSeq" id="WP_148756185.1">
    <property type="nucleotide sequence ID" value="NZ_VSSR01000087.1"/>
</dbReference>
<evidence type="ECO:0000313" key="3">
    <source>
        <dbReference type="EMBL" id="TYL72250.1"/>
    </source>
</evidence>
<proteinExistence type="predicted"/>
<dbReference type="Gene3D" id="3.50.50.60">
    <property type="entry name" value="FAD/NAD(P)-binding domain"/>
    <property type="match status" value="1"/>
</dbReference>
<dbReference type="InterPro" id="IPR006076">
    <property type="entry name" value="FAD-dep_OxRdtase"/>
</dbReference>
<feature type="domain" description="FAD dependent oxidoreductase" evidence="2">
    <location>
        <begin position="28"/>
        <end position="260"/>
    </location>
</feature>
<keyword evidence="4" id="KW-1185">Reference proteome</keyword>
<accession>A0A5S4W1H3</accession>
<reference evidence="3 4" key="1">
    <citation type="submission" date="2019-08" db="EMBL/GenBank/DDBJ databases">
        <title>Bradyrhizobium hipponensis sp. nov., a rhizobium isolated from a Lupinus angustifolius root nodule in Tunisia.</title>
        <authorList>
            <person name="Off K."/>
            <person name="Rejili M."/>
            <person name="Mars M."/>
            <person name="Brachmann A."/>
            <person name="Marin M."/>
        </authorList>
    </citation>
    <scope>NUCLEOTIDE SEQUENCE [LARGE SCALE GENOMIC DNA]</scope>
    <source>
        <strain evidence="3 4">CTAW11</strain>
    </source>
</reference>
<dbReference type="EMBL" id="VSSR01000087">
    <property type="protein sequence ID" value="TYL72250.1"/>
    <property type="molecule type" value="Genomic_DNA"/>
</dbReference>
<dbReference type="GO" id="GO:0005737">
    <property type="term" value="C:cytoplasm"/>
    <property type="evidence" value="ECO:0007669"/>
    <property type="project" value="TreeGrafter"/>
</dbReference>
<dbReference type="SUPFAM" id="SSF51905">
    <property type="entry name" value="FAD/NAD(P)-binding domain"/>
    <property type="match status" value="1"/>
</dbReference>
<protein>
    <submittedName>
        <fullName evidence="3">FAD-dependent oxidoreductase</fullName>
    </submittedName>
</protein>
<dbReference type="Gene3D" id="3.30.9.10">
    <property type="entry name" value="D-Amino Acid Oxidase, subunit A, domain 2"/>
    <property type="match status" value="1"/>
</dbReference>
<keyword evidence="1" id="KW-0560">Oxidoreductase</keyword>
<name>A0A5S4W1H3_9BRAD</name>
<gene>
    <name evidence="3" type="ORF">FXB38_38805</name>
</gene>
<evidence type="ECO:0000313" key="4">
    <source>
        <dbReference type="Proteomes" id="UP000324853"/>
    </source>
</evidence>
<organism evidence="3 4">
    <name type="scientific">Bradyrhizobium cytisi</name>
    <dbReference type="NCBI Taxonomy" id="515489"/>
    <lineage>
        <taxon>Bacteria</taxon>
        <taxon>Pseudomonadati</taxon>
        <taxon>Pseudomonadota</taxon>
        <taxon>Alphaproteobacteria</taxon>
        <taxon>Hyphomicrobiales</taxon>
        <taxon>Nitrobacteraceae</taxon>
        <taxon>Bradyrhizobium</taxon>
    </lineage>
</organism>
<dbReference type="AlphaFoldDB" id="A0A5S4W1H3"/>
<dbReference type="GO" id="GO:0016491">
    <property type="term" value="F:oxidoreductase activity"/>
    <property type="evidence" value="ECO:0007669"/>
    <property type="project" value="UniProtKB-KW"/>
</dbReference>
<dbReference type="OrthoDB" id="9815989at2"/>
<evidence type="ECO:0000256" key="1">
    <source>
        <dbReference type="ARBA" id="ARBA00023002"/>
    </source>
</evidence>
<dbReference type="PANTHER" id="PTHR13847:SF285">
    <property type="entry name" value="FAD DEPENDENT OXIDOREDUCTASE DOMAIN-CONTAINING PROTEIN"/>
    <property type="match status" value="1"/>
</dbReference>
<dbReference type="Proteomes" id="UP000324853">
    <property type="component" value="Unassembled WGS sequence"/>
</dbReference>
<dbReference type="InterPro" id="IPR036188">
    <property type="entry name" value="FAD/NAD-bd_sf"/>
</dbReference>
<dbReference type="PANTHER" id="PTHR13847">
    <property type="entry name" value="SARCOSINE DEHYDROGENASE-RELATED"/>
    <property type="match status" value="1"/>
</dbReference>
<comment type="caution">
    <text evidence="3">The sequence shown here is derived from an EMBL/GenBank/DDBJ whole genome shotgun (WGS) entry which is preliminary data.</text>
</comment>
<sequence>MDNFWLKQAFDRLGTPQVECLSVHVTADVTIIGGGYLGLWTAIRIKERSPSLKVAVLERDLCGSGASGRNGGFVTSFWAKYLSLHKLCGTAEATRIAKSSADAVLEIGAFCRDNGVNAEFRADGWLWTATSRPQIGCWNVLIDELGKHNVRPFEVVDNADVARLSGTSRNLAGVFEPDAATVQPAILALGLRRHAQKLGVTIYEHSPMVRLERTKTPKVITHKGSITSKKVILAMNAWGAKFSYLRRKVAIVSSDMIATTANPAS</sequence>
<evidence type="ECO:0000259" key="2">
    <source>
        <dbReference type="Pfam" id="PF01266"/>
    </source>
</evidence>